<evidence type="ECO:0000256" key="2">
    <source>
        <dbReference type="ARBA" id="ARBA00004285"/>
    </source>
</evidence>
<dbReference type="PIRSF" id="PIRSF000952">
    <property type="entry name" value="PLC-gamma"/>
    <property type="match status" value="1"/>
</dbReference>
<dbReference type="SUPFAM" id="SSF47473">
    <property type="entry name" value="EF-hand"/>
    <property type="match status" value="1"/>
</dbReference>
<reference evidence="25" key="2">
    <citation type="submission" date="2025-09" db="UniProtKB">
        <authorList>
            <consortium name="Ensembl"/>
        </authorList>
    </citation>
    <scope>IDENTIFICATION</scope>
</reference>
<evidence type="ECO:0000256" key="19">
    <source>
        <dbReference type="PROSITE-ProRule" id="PRU00192"/>
    </source>
</evidence>
<dbReference type="SUPFAM" id="SSF51695">
    <property type="entry name" value="PLC-like phosphodiesterases"/>
    <property type="match status" value="1"/>
</dbReference>
<evidence type="ECO:0000256" key="10">
    <source>
        <dbReference type="ARBA" id="ARBA00023098"/>
    </source>
</evidence>
<protein>
    <recommendedName>
        <fullName evidence="17">1-phosphatidylinositol 4,5-bisphosphate phosphodiesterase gamma</fullName>
        <ecNumber evidence="17">3.1.4.11</ecNumber>
    </recommendedName>
</protein>
<dbReference type="EC" id="3.1.4.11" evidence="17"/>
<dbReference type="PROSITE" id="PS50001">
    <property type="entry name" value="SH2"/>
    <property type="match status" value="2"/>
</dbReference>
<evidence type="ECO:0000313" key="25">
    <source>
        <dbReference type="Ensembl" id="ENSSRHP00000081965.1"/>
    </source>
</evidence>
<comment type="catalytic activity">
    <reaction evidence="14">
        <text>a 1,2-diacyl-sn-glycero-3-phospho-(1D-myo-inositol-4,5-bisphosphate) + H2O = 1D-myo-inositol 1,4,5-trisphosphate + a 1,2-diacyl-sn-glycerol + H(+)</text>
        <dbReference type="Rhea" id="RHEA:33179"/>
        <dbReference type="ChEBI" id="CHEBI:15377"/>
        <dbReference type="ChEBI" id="CHEBI:15378"/>
        <dbReference type="ChEBI" id="CHEBI:17815"/>
        <dbReference type="ChEBI" id="CHEBI:58456"/>
        <dbReference type="ChEBI" id="CHEBI:203600"/>
        <dbReference type="EC" id="3.1.4.11"/>
    </reaction>
    <physiologicalReaction direction="left-to-right" evidence="14">
        <dbReference type="Rhea" id="RHEA:33180"/>
    </physiologicalReaction>
</comment>
<dbReference type="CDD" id="cd09932">
    <property type="entry name" value="SH2_C-SH2_PLC_gamma_like"/>
    <property type="match status" value="1"/>
</dbReference>
<feature type="domain" description="SH3" evidence="21">
    <location>
        <begin position="721"/>
        <end position="781"/>
    </location>
</feature>
<dbReference type="FunFam" id="3.20.20.190:FF:000012">
    <property type="entry name" value="1-phosphatidylinositol 4,5-bisphosphate phosphodiesterase gamma"/>
    <property type="match status" value="1"/>
</dbReference>
<dbReference type="GO" id="GO:1902533">
    <property type="term" value="P:positive regulation of intracellular signal transduction"/>
    <property type="evidence" value="ECO:0007669"/>
    <property type="project" value="UniProtKB-ARBA"/>
</dbReference>
<dbReference type="SMART" id="SM00252">
    <property type="entry name" value="SH2"/>
    <property type="match status" value="2"/>
</dbReference>
<evidence type="ECO:0000256" key="8">
    <source>
        <dbReference type="ARBA" id="ARBA00022963"/>
    </source>
</evidence>
<dbReference type="Proteomes" id="UP000472270">
    <property type="component" value="Unassembled WGS sequence"/>
</dbReference>
<evidence type="ECO:0000256" key="14">
    <source>
        <dbReference type="ARBA" id="ARBA00023674"/>
    </source>
</evidence>
<dbReference type="Gene3D" id="3.20.20.190">
    <property type="entry name" value="Phosphatidylinositol (PI) phosphodiesterase"/>
    <property type="match status" value="2"/>
</dbReference>
<organism evidence="25 26">
    <name type="scientific">Sinocyclocheilus rhinocerous</name>
    <dbReference type="NCBI Taxonomy" id="307959"/>
    <lineage>
        <taxon>Eukaryota</taxon>
        <taxon>Metazoa</taxon>
        <taxon>Chordata</taxon>
        <taxon>Craniata</taxon>
        <taxon>Vertebrata</taxon>
        <taxon>Euteleostomi</taxon>
        <taxon>Actinopterygii</taxon>
        <taxon>Neopterygii</taxon>
        <taxon>Teleostei</taxon>
        <taxon>Ostariophysi</taxon>
        <taxon>Cypriniformes</taxon>
        <taxon>Cyprinidae</taxon>
        <taxon>Cyprininae</taxon>
        <taxon>Sinocyclocheilus</taxon>
    </lineage>
</organism>
<dbReference type="CDD" id="cd11969">
    <property type="entry name" value="SH3_PLCgamma2"/>
    <property type="match status" value="1"/>
</dbReference>
<evidence type="ECO:0000256" key="12">
    <source>
        <dbReference type="ARBA" id="ARBA00023224"/>
    </source>
</evidence>
<dbReference type="SMART" id="SM00233">
    <property type="entry name" value="PH"/>
    <property type="match status" value="2"/>
</dbReference>
<evidence type="ECO:0000256" key="1">
    <source>
        <dbReference type="ARBA" id="ARBA00001913"/>
    </source>
</evidence>
<feature type="domain" description="SH2" evidence="20">
    <location>
        <begin position="599"/>
        <end position="688"/>
    </location>
</feature>
<dbReference type="GO" id="GO:0004435">
    <property type="term" value="F:phosphatidylinositol-4,5-bisphosphate phospholipase C activity"/>
    <property type="evidence" value="ECO:0007669"/>
    <property type="project" value="UniProtKB-UniRule"/>
</dbReference>
<keyword evidence="26" id="KW-1185">Reference proteome</keyword>
<dbReference type="SMART" id="SM00239">
    <property type="entry name" value="C2"/>
    <property type="match status" value="1"/>
</dbReference>
<evidence type="ECO:0000259" key="24">
    <source>
        <dbReference type="PROSITE" id="PS50008"/>
    </source>
</evidence>
<evidence type="ECO:0000256" key="17">
    <source>
        <dbReference type="PIRNR" id="PIRNR000952"/>
    </source>
</evidence>
<dbReference type="GO" id="GO:0051209">
    <property type="term" value="P:release of sequestered calcium ion into cytosol"/>
    <property type="evidence" value="ECO:0007669"/>
    <property type="project" value="TreeGrafter"/>
</dbReference>
<evidence type="ECO:0000256" key="15">
    <source>
        <dbReference type="ARBA" id="ARBA00057069"/>
    </source>
</evidence>
<dbReference type="InterPro" id="IPR016279">
    <property type="entry name" value="PLC-gamma"/>
</dbReference>
<evidence type="ECO:0000256" key="16">
    <source>
        <dbReference type="ARBA" id="ARBA00062151"/>
    </source>
</evidence>
<dbReference type="InterPro" id="IPR035023">
    <property type="entry name" value="PLC-gamma_C-SH2"/>
</dbReference>
<dbReference type="FunFam" id="3.30.505.10:FF:000009">
    <property type="entry name" value="1-phosphatidylinositol 4,5-bisphosphate phosphodiesterase gamma"/>
    <property type="match status" value="1"/>
</dbReference>
<accession>A0A673LUJ1</accession>
<dbReference type="InterPro" id="IPR011993">
    <property type="entry name" value="PH-like_dom_sf"/>
</dbReference>
<keyword evidence="13" id="KW-0449">Lipoprotein</keyword>
<keyword evidence="10 17" id="KW-0443">Lipid metabolism</keyword>
<evidence type="ECO:0000256" key="6">
    <source>
        <dbReference type="ARBA" id="ARBA00022801"/>
    </source>
</evidence>
<dbReference type="PROSITE" id="PS50003">
    <property type="entry name" value="PH_DOMAIN"/>
    <property type="match status" value="1"/>
</dbReference>
<dbReference type="SMART" id="SM00148">
    <property type="entry name" value="PLCXc"/>
    <property type="match status" value="1"/>
</dbReference>
<dbReference type="PROSITE" id="PS50007">
    <property type="entry name" value="PIPLC_X_DOMAIN"/>
    <property type="match status" value="1"/>
</dbReference>
<comment type="cofactor">
    <cofactor evidence="1">
        <name>Ca(2+)</name>
        <dbReference type="ChEBI" id="CHEBI:29108"/>
    </cofactor>
</comment>
<keyword evidence="9 18" id="KW-0727">SH2 domain</keyword>
<dbReference type="Pfam" id="PF23583">
    <property type="entry name" value="EF_HAND_2_PLCG"/>
    <property type="match status" value="1"/>
</dbReference>
<keyword evidence="7" id="KW-0106">Calcium</keyword>
<dbReference type="PANTHER" id="PTHR10336:SF25">
    <property type="entry name" value="1-PHOSPHATIDYLINOSITOL 4,5-BISPHOSPHATE PHOSPHODIESTERASE GAMMA-2"/>
    <property type="match status" value="1"/>
</dbReference>
<dbReference type="InterPro" id="IPR036860">
    <property type="entry name" value="SH2_dom_sf"/>
</dbReference>
<dbReference type="PRINTS" id="PR00401">
    <property type="entry name" value="SH2DOMAIN"/>
</dbReference>
<dbReference type="GO" id="GO:0046488">
    <property type="term" value="P:phosphatidylinositol metabolic process"/>
    <property type="evidence" value="ECO:0007669"/>
    <property type="project" value="TreeGrafter"/>
</dbReference>
<evidence type="ECO:0000256" key="9">
    <source>
        <dbReference type="ARBA" id="ARBA00022999"/>
    </source>
</evidence>
<dbReference type="InterPro" id="IPR017946">
    <property type="entry name" value="PLC-like_Pdiesterase_TIM-brl"/>
</dbReference>
<dbReference type="InterPro" id="IPR000909">
    <property type="entry name" value="PLipase_C_PInositol-sp_X_dom"/>
</dbReference>
<sequence>MAGCVQQGDLTEYKKSLIKRDLEMGIVMTVFRQRMERLTVQVIMETRQVAWSRTANKTEGVLDLFEIREVRAGKNSKDFDRFKDSKDKYIDPNSCFTIFYGSQFVLNTLSLAADSVEDAEKWLAGLELLRQETLVAYTPDIIESWLRKQMYSVDQTKKNSITLKELKSLLPQMNFKVPGGRFLKDRIVVGAKKEVLDFEQFHKFYNLLMFDNQKMVSMQFKKFGIVRELMTIFIDDTMRKTNDPAFTVEEFLSFLFSKENSIWDEKFSEICPLDMNNPLSHYWINSSHNTYLTGDQLRSESSTEAYVRCLRLGCRCVELDCWNGPDEPIIYHGWTRTSKIKFKDVVKAINDHAFATSEYPVVLSIEEHCDVKQQKMMAQVFKDVFQDKLLTEPLEPEAEQLPSPTQLKGKIIIKHKKLNIDETFSKKDLRKGDKQGELFIWDPIDERWYKHYCVIENKTLYFAEENELLLEEDSPQGGTELHQSEAWFHGRMSEGRQTAERLLQEYCADSGGVDGTFLVRESDTFVNDCTLSFWRSGRVQHCRIRSCLEGGHTVYFLTDNLHFPSVYTLVQYYRESPLRCQDFNLRLTDFVPRPDQHLWFYSNLSRGEAEDYLMRIPRDGAFLIRQREDSDSYAITFRCEGMVKHCRINKDGSMYVLGTSSEFESLLELVDYFRNKPLYRKIKLRYPVTPDLVERFSSITISASLYDSKQYVEANEIEPSLPHSTVMALYDYRAMRPDELTFYKGALIHNVTKEANGWWKGDYGGKLQHYFPSNYVEEVANASEAVHYFAFLFALDVLFQGDEENPLGDLCKGIVDISKCTVVRSAKHSRPVVVTLQDKENKDMPFDLATETTEELYEWYQVAWDITQREENREEVESRDEVASEMSEQVVYCQPRSKDKDRFDNYTYKEVRSFVENKIPSRNKSTQFMLYNRKALSRVYPKGQRVDSSNYDPYPLWMCGCHMVALNFQTADKYMQLNSALFSLNGGTGYVLQPEPMRSDSYDPHQEKKNIRFTITIRVIGARHLPKPGRSIASPFVEIELCGQTEDNKFKTIVCHDNGLNPIWLGPNCQPSETFTFSVYEPDLTFLRFVVFEEDMFSDPNFLAQATFPVKGVRSGYRSVPLKNGFSENLELASLLVYVDIQQEELYSSSKQLQKKQAELSNEFCLYDTHSNQKTHNKGALNVEILKARNQKS</sequence>
<dbReference type="Ensembl" id="ENSSRHT00000084184.1">
    <property type="protein sequence ID" value="ENSSRHP00000081965.1"/>
    <property type="gene ID" value="ENSSRHG00000040404.1"/>
</dbReference>
<dbReference type="GO" id="GO:0009395">
    <property type="term" value="P:phospholipid catabolic process"/>
    <property type="evidence" value="ECO:0007669"/>
    <property type="project" value="UniProtKB-UniRule"/>
</dbReference>
<dbReference type="InterPro" id="IPR036028">
    <property type="entry name" value="SH3-like_dom_sf"/>
</dbReference>
<dbReference type="SMART" id="SM00326">
    <property type="entry name" value="SH3"/>
    <property type="match status" value="1"/>
</dbReference>
<dbReference type="InterPro" id="IPR057061">
    <property type="entry name" value="PLCG_EF-hand_2"/>
</dbReference>
<reference evidence="25" key="1">
    <citation type="submission" date="2025-08" db="UniProtKB">
        <authorList>
            <consortium name="Ensembl"/>
        </authorList>
    </citation>
    <scope>IDENTIFICATION</scope>
</reference>
<dbReference type="SUPFAM" id="SSF55550">
    <property type="entry name" value="SH2 domain"/>
    <property type="match status" value="2"/>
</dbReference>
<evidence type="ECO:0000259" key="23">
    <source>
        <dbReference type="PROSITE" id="PS50004"/>
    </source>
</evidence>
<dbReference type="CDD" id="cd13362">
    <property type="entry name" value="PH_PLC_gamma"/>
    <property type="match status" value="1"/>
</dbReference>
<dbReference type="PRINTS" id="PR00452">
    <property type="entry name" value="SH3DOMAIN"/>
</dbReference>
<evidence type="ECO:0000259" key="21">
    <source>
        <dbReference type="PROSITE" id="PS50002"/>
    </source>
</evidence>
<feature type="domain" description="PH" evidence="22">
    <location>
        <begin position="3"/>
        <end position="131"/>
    </location>
</feature>
<dbReference type="InterPro" id="IPR035892">
    <property type="entry name" value="C2_domain_sf"/>
</dbReference>
<dbReference type="InterPro" id="IPR000980">
    <property type="entry name" value="SH2"/>
</dbReference>
<evidence type="ECO:0000256" key="18">
    <source>
        <dbReference type="PROSITE-ProRule" id="PRU00191"/>
    </source>
</evidence>
<dbReference type="Pfam" id="PF00387">
    <property type="entry name" value="PI-PLC-Y"/>
    <property type="match status" value="1"/>
</dbReference>
<dbReference type="Pfam" id="PF00017">
    <property type="entry name" value="SH2"/>
    <property type="match status" value="2"/>
</dbReference>
<dbReference type="FunFam" id="2.30.30.40:FF:000119">
    <property type="entry name" value="1-phosphatidylinositol 4,5-bisphosphate phosphodiesterase gamma"/>
    <property type="match status" value="1"/>
</dbReference>
<dbReference type="GO" id="GO:0032587">
    <property type="term" value="C:ruffle membrane"/>
    <property type="evidence" value="ECO:0007669"/>
    <property type="project" value="TreeGrafter"/>
</dbReference>
<gene>
    <name evidence="25" type="primary">LOC107722471</name>
</gene>
<dbReference type="PROSITE" id="PS50008">
    <property type="entry name" value="PIPLC_Y_DOMAIN"/>
    <property type="match status" value="1"/>
</dbReference>
<dbReference type="InterPro" id="IPR001849">
    <property type="entry name" value="PH_domain"/>
</dbReference>
<keyword evidence="5" id="KW-0677">Repeat</keyword>
<dbReference type="InterPro" id="IPR035024">
    <property type="entry name" value="PLC-gamma_N-SH2"/>
</dbReference>
<name>A0A673LUJ1_9TELE</name>
<evidence type="ECO:0000256" key="5">
    <source>
        <dbReference type="ARBA" id="ARBA00022737"/>
    </source>
</evidence>
<dbReference type="InterPro" id="IPR035723">
    <property type="entry name" value="PLCgamma2_SH3"/>
</dbReference>
<dbReference type="Gene3D" id="2.30.30.40">
    <property type="entry name" value="SH3 Domains"/>
    <property type="match status" value="1"/>
</dbReference>
<dbReference type="PROSITE" id="PS50002">
    <property type="entry name" value="SH3"/>
    <property type="match status" value="1"/>
</dbReference>
<evidence type="ECO:0000256" key="3">
    <source>
        <dbReference type="ARBA" id="ARBA00022443"/>
    </source>
</evidence>
<dbReference type="Pfam" id="PF00388">
    <property type="entry name" value="PI-PLC-X"/>
    <property type="match status" value="1"/>
</dbReference>
<dbReference type="Gene3D" id="2.30.29.30">
    <property type="entry name" value="Pleckstrin-homology domain (PH domain)/Phosphotyrosine-binding domain (PTB)"/>
    <property type="match status" value="1"/>
</dbReference>
<feature type="domain" description="PI-PLC Y-box" evidence="24">
    <location>
        <begin position="886"/>
        <end position="998"/>
    </location>
</feature>
<dbReference type="FunFam" id="2.60.40.150:FF:000094">
    <property type="entry name" value="1-phosphatidylinositol 4,5-bisphosphate phosphodiesterase gamma"/>
    <property type="match status" value="1"/>
</dbReference>
<dbReference type="Gene3D" id="2.60.40.150">
    <property type="entry name" value="C2 domain"/>
    <property type="match status" value="1"/>
</dbReference>
<dbReference type="SUPFAM" id="SSF49562">
    <property type="entry name" value="C2 domain (Calcium/lipid-binding domain, CaLB)"/>
    <property type="match status" value="1"/>
</dbReference>
<dbReference type="Pfam" id="PF00018">
    <property type="entry name" value="SH3_1"/>
    <property type="match status" value="1"/>
</dbReference>
<dbReference type="PANTHER" id="PTHR10336">
    <property type="entry name" value="PHOSPHOINOSITIDE-SPECIFIC PHOSPHOLIPASE C FAMILY PROTEIN"/>
    <property type="match status" value="1"/>
</dbReference>
<dbReference type="GO" id="GO:0010634">
    <property type="term" value="P:positive regulation of epithelial cell migration"/>
    <property type="evidence" value="ECO:0007669"/>
    <property type="project" value="TreeGrafter"/>
</dbReference>
<keyword evidence="3 19" id="KW-0728">SH3 domain</keyword>
<evidence type="ECO:0000259" key="20">
    <source>
        <dbReference type="PROSITE" id="PS50001"/>
    </source>
</evidence>
<keyword evidence="12 17" id="KW-0807">Transducer</keyword>
<dbReference type="SMART" id="SM00149">
    <property type="entry name" value="PLCYc"/>
    <property type="match status" value="1"/>
</dbReference>
<dbReference type="GO" id="GO:0048015">
    <property type="term" value="P:phosphatidylinositol-mediated signaling"/>
    <property type="evidence" value="ECO:0007669"/>
    <property type="project" value="TreeGrafter"/>
</dbReference>
<comment type="function">
    <text evidence="17">Mediates the production of the second messenger molecules diacylglycerol (DAG) and inositol 1,4,5-trisphosphate (IP3). Plays an important role in the regulation of intracellular signaling cascades.</text>
</comment>
<dbReference type="CDD" id="cd10341">
    <property type="entry name" value="SH2_N-SH2_PLC_gamma_like"/>
    <property type="match status" value="1"/>
</dbReference>
<dbReference type="InterPro" id="IPR000008">
    <property type="entry name" value="C2_dom"/>
</dbReference>
<feature type="domain" description="C2" evidence="23">
    <location>
        <begin position="992"/>
        <end position="1124"/>
    </location>
</feature>
<evidence type="ECO:0000256" key="11">
    <source>
        <dbReference type="ARBA" id="ARBA00023136"/>
    </source>
</evidence>
<dbReference type="InterPro" id="IPR001711">
    <property type="entry name" value="PLipase_C_Pinositol-sp_Y"/>
</dbReference>
<comment type="subunit">
    <text evidence="16">Part of a complex composed of EEIG1, TNFRSF11A/RANK, PLCG2, GAB2, TEC and BTK; complex formation increases in the presence of TNFSF11/RANKL. Interacts (via SH2 domain) with CSF1R (tyrosine phosphorylated). Interacts constitutively with THEMIS2.</text>
</comment>
<dbReference type="FunFam" id="3.30.505.10:FF:000011">
    <property type="entry name" value="1-phosphatidylinositol 4,5-bisphosphate phosphodiesterase gamma"/>
    <property type="match status" value="1"/>
</dbReference>
<comment type="function">
    <text evidence="15">The production of the second messenger molecules diacylglycerol (DAG) and inositol 1,4,5-trisphosphate (IP3) is mediated by activated phosphatidylinositol-specific phospholipase C enzymes. It is a crucial enzyme in transmembrane signaling.</text>
</comment>
<dbReference type="SUPFAM" id="SSF50044">
    <property type="entry name" value="SH3-domain"/>
    <property type="match status" value="1"/>
</dbReference>
<keyword evidence="6 17" id="KW-0378">Hydrolase</keyword>
<dbReference type="InterPro" id="IPR001192">
    <property type="entry name" value="PI-PLC_fam"/>
</dbReference>
<dbReference type="PROSITE" id="PS50004">
    <property type="entry name" value="C2"/>
    <property type="match status" value="1"/>
</dbReference>
<dbReference type="InterPro" id="IPR011992">
    <property type="entry name" value="EF-hand-dom_pair"/>
</dbReference>
<evidence type="ECO:0000256" key="13">
    <source>
        <dbReference type="ARBA" id="ARBA00023288"/>
    </source>
</evidence>
<dbReference type="GO" id="GO:0045121">
    <property type="term" value="C:membrane raft"/>
    <property type="evidence" value="ECO:0007669"/>
    <property type="project" value="UniProtKB-SubCell"/>
</dbReference>
<dbReference type="AlphaFoldDB" id="A0A673LUJ1"/>
<proteinExistence type="predicted"/>
<keyword evidence="11" id="KW-0472">Membrane</keyword>
<keyword evidence="4" id="KW-0597">Phosphoprotein</keyword>
<evidence type="ECO:0000259" key="22">
    <source>
        <dbReference type="PROSITE" id="PS50003"/>
    </source>
</evidence>
<feature type="domain" description="SH2" evidence="20">
    <location>
        <begin position="487"/>
        <end position="591"/>
    </location>
</feature>
<evidence type="ECO:0000256" key="4">
    <source>
        <dbReference type="ARBA" id="ARBA00022553"/>
    </source>
</evidence>
<comment type="subcellular location">
    <subcellularLocation>
        <location evidence="2">Membrane raft</location>
    </subcellularLocation>
</comment>
<dbReference type="Pfam" id="PF00168">
    <property type="entry name" value="C2"/>
    <property type="match status" value="1"/>
</dbReference>
<dbReference type="CDD" id="cd00275">
    <property type="entry name" value="C2_PLC_like"/>
    <property type="match status" value="1"/>
</dbReference>
<keyword evidence="8 17" id="KW-0442">Lipid degradation</keyword>
<dbReference type="SUPFAM" id="SSF50729">
    <property type="entry name" value="PH domain-like"/>
    <property type="match status" value="1"/>
</dbReference>
<dbReference type="Gene3D" id="3.30.505.10">
    <property type="entry name" value="SH2 domain"/>
    <property type="match status" value="2"/>
</dbReference>
<evidence type="ECO:0000313" key="26">
    <source>
        <dbReference type="Proteomes" id="UP000472270"/>
    </source>
</evidence>
<dbReference type="InterPro" id="IPR001452">
    <property type="entry name" value="SH3_domain"/>
</dbReference>
<dbReference type="GO" id="GO:0010628">
    <property type="term" value="P:positive regulation of gene expression"/>
    <property type="evidence" value="ECO:0007669"/>
    <property type="project" value="UniProtKB-ARBA"/>
</dbReference>
<dbReference type="FunFam" id="2.30.29.30:FF:000168">
    <property type="entry name" value="1-phosphatidylinositol 4,5-bisphosphate phosphodiesterase gamma"/>
    <property type="match status" value="1"/>
</dbReference>
<evidence type="ECO:0000256" key="7">
    <source>
        <dbReference type="ARBA" id="ARBA00022837"/>
    </source>
</evidence>
<dbReference type="PRINTS" id="PR00390">
    <property type="entry name" value="PHPHLIPASEC"/>
</dbReference>